<feature type="transmembrane region" description="Helical" evidence="1">
    <location>
        <begin position="183"/>
        <end position="205"/>
    </location>
</feature>
<gene>
    <name evidence="2" type="primary">BBOV_III007480</name>
</gene>
<dbReference type="VEuPathDB" id="PiroplasmaDB:BBOV_III007480"/>
<protein>
    <submittedName>
        <fullName evidence="2">Uncharacterized protein</fullName>
    </submittedName>
</protein>
<keyword evidence="1" id="KW-0812">Transmembrane</keyword>
<sequence length="484" mass="54923">MTSSENAEKKDEKTEKKAGWLSTLNFDGYMAAIVAFCLYMPDQVLSVSSKHATVSLLVPSHNTGIYMTKLYATKTLSNFTGSLSMFVVNMFLPANKWISSISLLFLLTVRIILMVSYYLPNAAVWFYYSFMAQAFIRGLFENNFYPLAADHMSVISLSYKGSKLIIWTLQVLMDLIVPGKATAMISVHLAIMMLINIAAFGGWTWSLLPRCETPKCVPIVVLDKKRGSSESMTSVKPAPKNAENNESMWTIIKRIYSPFLMCMFGWPQKNFYSPGIIPYSLVDRSLCHAINIALMFFTFIVTFVIHMVKQYFKSLSQPWGKPPKGWHVTWLFIIPTIGCMPIIYHAMHYPGEIIHRVFRNNRVTTTLLYVILVCSTTVLDTFGYIGVSACSKDELGRRGKNANRTIAMTSFSAQFVTSVTYRMSTGYLIVWKKYVDDIANVAPTEDMNWFGRVGFWISNSVREGGYDFVDEFKGNIWEIVKDEA</sequence>
<feature type="transmembrane region" description="Helical" evidence="1">
    <location>
        <begin position="367"/>
        <end position="387"/>
    </location>
</feature>
<name>S6B8N3_BABBO</name>
<dbReference type="AlphaFoldDB" id="S6B8N3"/>
<evidence type="ECO:0000313" key="2">
    <source>
        <dbReference type="EMBL" id="BAN65491.1"/>
    </source>
</evidence>
<evidence type="ECO:0000256" key="1">
    <source>
        <dbReference type="SAM" id="Phobius"/>
    </source>
</evidence>
<feature type="transmembrane region" description="Helical" evidence="1">
    <location>
        <begin position="125"/>
        <end position="145"/>
    </location>
</feature>
<proteinExistence type="evidence at transcript level"/>
<feature type="transmembrane region" description="Helical" evidence="1">
    <location>
        <begin position="20"/>
        <end position="41"/>
    </location>
</feature>
<accession>S6B8N3</accession>
<feature type="transmembrane region" description="Helical" evidence="1">
    <location>
        <begin position="328"/>
        <end position="347"/>
    </location>
</feature>
<reference evidence="2" key="1">
    <citation type="journal article" date="2014" name="BMC Genomics">
        <title>The Babesia bovis gene and promoter model: an update from full-length EST analysis.</title>
        <authorList>
            <person name="Yamagishi J."/>
            <person name="Wakaguri H."/>
            <person name="Yokoyama N."/>
            <person name="Yamashita R."/>
            <person name="Suzuki Y."/>
            <person name="Xuan X."/>
            <person name="Igarashi I."/>
        </authorList>
    </citation>
    <scope>NUCLEOTIDE SEQUENCE</scope>
    <source>
        <strain evidence="2">Texas</strain>
    </source>
</reference>
<feature type="transmembrane region" description="Helical" evidence="1">
    <location>
        <begin position="289"/>
        <end position="308"/>
    </location>
</feature>
<dbReference type="EMBL" id="AK441697">
    <property type="protein sequence ID" value="BAN65491.1"/>
    <property type="molecule type" value="mRNA"/>
</dbReference>
<keyword evidence="1" id="KW-1133">Transmembrane helix</keyword>
<keyword evidence="1" id="KW-0472">Membrane</keyword>
<organism evidence="2">
    <name type="scientific">Babesia bovis</name>
    <dbReference type="NCBI Taxonomy" id="5865"/>
    <lineage>
        <taxon>Eukaryota</taxon>
        <taxon>Sar</taxon>
        <taxon>Alveolata</taxon>
        <taxon>Apicomplexa</taxon>
        <taxon>Aconoidasida</taxon>
        <taxon>Piroplasmida</taxon>
        <taxon>Babesiidae</taxon>
        <taxon>Babesia</taxon>
    </lineage>
</organism>